<evidence type="ECO:0000256" key="5">
    <source>
        <dbReference type="ARBA" id="ARBA00023295"/>
    </source>
</evidence>
<keyword evidence="2 7" id="KW-0378">Hydrolase</keyword>
<dbReference type="SUPFAM" id="SSF51445">
    <property type="entry name" value="(Trans)glycosidases"/>
    <property type="match status" value="1"/>
</dbReference>
<evidence type="ECO:0000256" key="2">
    <source>
        <dbReference type="ARBA" id="ARBA00022801"/>
    </source>
</evidence>
<dbReference type="InterPro" id="IPR005102">
    <property type="entry name" value="Carbo-bd_X2"/>
</dbReference>
<dbReference type="InterPro" id="IPR014756">
    <property type="entry name" value="Ig_E-set"/>
</dbReference>
<keyword evidence="1" id="KW-0732">Signal</keyword>
<sequence length="545" mass="63861">MREIFILSLLIFLCLISGKIYATSYKGNFNYVDPYKAVEDMDPGWNLGNALDAIPDETSWGNPKTEEYVFEDIKRMGFRSVRIPVTWVDHMGPAPDYKVDKEWMDRVEEVVNMALKKDLYVIINVHHDSWRWLSKEMKLDKEGTINKLEKLWLQIADRFKDYSEKLIFEIINEPTYEGFSEQEAGALQNEVNERILRVIRNSGGYNDRRLVVVPPLWTDTYKAEKYFVPPKDPNIIIGVHYYSPWDFTANWWGRKSWGTDRDKEQMDKDIRIVREKFPSYAFIIGEYGLFNGNKPAEWYYFDNLIRVAKKYKMATFYWDNGENYDRRNRVWRDEQAIKIIINASYGKRNAFLNPGVLYIKENKVKDESVEIELNGNSFVGIYLNGKGLIQGKDYVQESPNRLILKKEFLKNILTPQSYGVVARLNFKFTESVDYPLDIVQYKDPVLLDKPFNIISGVPTDLKFIIAFNGARLCAIKVFDAKTGRPIRDSWTPYLRGWDDFSVIDSQVIIKKHVFENLSKYQNIDSLKIIFEFLSGEIIETTLKVI</sequence>
<evidence type="ECO:0000256" key="7">
    <source>
        <dbReference type="RuleBase" id="RU361153"/>
    </source>
</evidence>
<dbReference type="GO" id="GO:0030245">
    <property type="term" value="P:cellulose catabolic process"/>
    <property type="evidence" value="ECO:0007669"/>
    <property type="project" value="UniProtKB-KW"/>
</dbReference>
<dbReference type="PANTHER" id="PTHR31297">
    <property type="entry name" value="GLUCAN ENDO-1,6-BETA-GLUCOSIDASE B"/>
    <property type="match status" value="1"/>
</dbReference>
<feature type="domain" description="Carbohydrate binding X2" evidence="9">
    <location>
        <begin position="360"/>
        <end position="437"/>
    </location>
</feature>
<proteinExistence type="inferred from homology"/>
<keyword evidence="6" id="KW-0624">Polysaccharide degradation</keyword>
<dbReference type="Gene3D" id="3.20.20.80">
    <property type="entry name" value="Glycosidases"/>
    <property type="match status" value="1"/>
</dbReference>
<reference evidence="10" key="1">
    <citation type="journal article" date="2020" name="mSystems">
        <title>Genome- and Community-Level Interaction Insights into Carbon Utilization and Element Cycling Functions of Hydrothermarchaeota in Hydrothermal Sediment.</title>
        <authorList>
            <person name="Zhou Z."/>
            <person name="Liu Y."/>
            <person name="Xu W."/>
            <person name="Pan J."/>
            <person name="Luo Z.H."/>
            <person name="Li M."/>
        </authorList>
    </citation>
    <scope>NUCLEOTIDE SEQUENCE [LARGE SCALE GENOMIC DNA]</scope>
    <source>
        <strain evidence="10">SpSt-70</strain>
    </source>
</reference>
<keyword evidence="5 7" id="KW-0326">Glycosidase</keyword>
<dbReference type="InterPro" id="IPR018087">
    <property type="entry name" value="Glyco_hydro_5_CS"/>
</dbReference>
<evidence type="ECO:0000256" key="3">
    <source>
        <dbReference type="ARBA" id="ARBA00023001"/>
    </source>
</evidence>
<feature type="domain" description="Glycoside hydrolase family 5" evidence="8">
    <location>
        <begin position="57"/>
        <end position="323"/>
    </location>
</feature>
<dbReference type="PROSITE" id="PS00659">
    <property type="entry name" value="GLYCOSYL_HYDROL_F5"/>
    <property type="match status" value="1"/>
</dbReference>
<protein>
    <submittedName>
        <fullName evidence="10">Endoglucanase</fullName>
    </submittedName>
</protein>
<keyword evidence="4" id="KW-0119">Carbohydrate metabolism</keyword>
<comment type="caution">
    <text evidence="10">The sequence shown here is derived from an EMBL/GenBank/DDBJ whole genome shotgun (WGS) entry which is preliminary data.</text>
</comment>
<dbReference type="InterPro" id="IPR050386">
    <property type="entry name" value="Glycosyl_hydrolase_5"/>
</dbReference>
<dbReference type="EMBL" id="DTDV01000007">
    <property type="protein sequence ID" value="HGK23297.1"/>
    <property type="molecule type" value="Genomic_DNA"/>
</dbReference>
<dbReference type="GO" id="GO:0008422">
    <property type="term" value="F:beta-glucosidase activity"/>
    <property type="evidence" value="ECO:0007669"/>
    <property type="project" value="TreeGrafter"/>
</dbReference>
<dbReference type="Pfam" id="PF03442">
    <property type="entry name" value="CBM_X2"/>
    <property type="match status" value="1"/>
</dbReference>
<accession>A0A7C2CWN7</accession>
<dbReference type="GO" id="GO:0009986">
    <property type="term" value="C:cell surface"/>
    <property type="evidence" value="ECO:0007669"/>
    <property type="project" value="TreeGrafter"/>
</dbReference>
<dbReference type="PIRSF" id="PIRSF001043">
    <property type="entry name" value="Endoglucanase_B"/>
    <property type="match status" value="1"/>
</dbReference>
<evidence type="ECO:0000313" key="10">
    <source>
        <dbReference type="EMBL" id="HGK23297.1"/>
    </source>
</evidence>
<name>A0A7C2CWN7_DICTH</name>
<comment type="similarity">
    <text evidence="7">Belongs to the glycosyl hydrolase 5 (cellulase A) family.</text>
</comment>
<evidence type="ECO:0000256" key="4">
    <source>
        <dbReference type="ARBA" id="ARBA00023277"/>
    </source>
</evidence>
<evidence type="ECO:0000259" key="8">
    <source>
        <dbReference type="Pfam" id="PF00150"/>
    </source>
</evidence>
<dbReference type="PANTHER" id="PTHR31297:SF17">
    <property type="entry name" value="ENDOGLUCANASE"/>
    <property type="match status" value="1"/>
</dbReference>
<dbReference type="InterPro" id="IPR017853">
    <property type="entry name" value="GH"/>
</dbReference>
<organism evidence="10">
    <name type="scientific">Dictyoglomus thermophilum</name>
    <dbReference type="NCBI Taxonomy" id="14"/>
    <lineage>
        <taxon>Bacteria</taxon>
        <taxon>Pseudomonadati</taxon>
        <taxon>Dictyoglomota</taxon>
        <taxon>Dictyoglomia</taxon>
        <taxon>Dictyoglomales</taxon>
        <taxon>Dictyoglomaceae</taxon>
        <taxon>Dictyoglomus</taxon>
    </lineage>
</organism>
<evidence type="ECO:0000259" key="9">
    <source>
        <dbReference type="Pfam" id="PF03442"/>
    </source>
</evidence>
<dbReference type="AlphaFoldDB" id="A0A7C2CWN7"/>
<dbReference type="Gene3D" id="2.60.40.10">
    <property type="entry name" value="Immunoglobulins"/>
    <property type="match status" value="1"/>
</dbReference>
<evidence type="ECO:0000256" key="1">
    <source>
        <dbReference type="ARBA" id="ARBA00022729"/>
    </source>
</evidence>
<dbReference type="Pfam" id="PF00150">
    <property type="entry name" value="Cellulase"/>
    <property type="match status" value="1"/>
</dbReference>
<dbReference type="SUPFAM" id="SSF81296">
    <property type="entry name" value="E set domains"/>
    <property type="match status" value="1"/>
</dbReference>
<dbReference type="InterPro" id="IPR016282">
    <property type="entry name" value="Glyco_hydro_5_endoGlcnase_B"/>
</dbReference>
<dbReference type="GO" id="GO:0005576">
    <property type="term" value="C:extracellular region"/>
    <property type="evidence" value="ECO:0007669"/>
    <property type="project" value="TreeGrafter"/>
</dbReference>
<dbReference type="FunFam" id="3.20.20.80:FF:000152">
    <property type="entry name" value="Extracellular endoglucanase"/>
    <property type="match status" value="1"/>
</dbReference>
<dbReference type="InterPro" id="IPR013783">
    <property type="entry name" value="Ig-like_fold"/>
</dbReference>
<dbReference type="InterPro" id="IPR001547">
    <property type="entry name" value="Glyco_hydro_5"/>
</dbReference>
<gene>
    <name evidence="10" type="ORF">ENU78_02435</name>
</gene>
<evidence type="ECO:0000256" key="6">
    <source>
        <dbReference type="ARBA" id="ARBA00023326"/>
    </source>
</evidence>
<keyword evidence="3" id="KW-0136">Cellulose degradation</keyword>